<dbReference type="Pfam" id="PF00335">
    <property type="entry name" value="Tetraspanin"/>
    <property type="match status" value="1"/>
</dbReference>
<evidence type="ECO:0000256" key="5">
    <source>
        <dbReference type="ARBA" id="ARBA00023136"/>
    </source>
</evidence>
<dbReference type="KEGG" id="lak:106150624"/>
<dbReference type="PIRSF" id="PIRSF002419">
    <property type="entry name" value="Tetraspanin"/>
    <property type="match status" value="1"/>
</dbReference>
<dbReference type="GO" id="GO:0005886">
    <property type="term" value="C:plasma membrane"/>
    <property type="evidence" value="ECO:0007669"/>
    <property type="project" value="TreeGrafter"/>
</dbReference>
<comment type="caution">
    <text evidence="6">Lacks conserved residue(s) required for the propagation of feature annotation.</text>
</comment>
<dbReference type="InterPro" id="IPR018499">
    <property type="entry name" value="Tetraspanin/Peripherin"/>
</dbReference>
<dbReference type="Proteomes" id="UP000085678">
    <property type="component" value="Unplaced"/>
</dbReference>
<keyword evidence="5 6" id="KW-0472">Membrane</keyword>
<dbReference type="GeneID" id="106150624"/>
<name>A0A1S3GYZ5_LINAN</name>
<dbReference type="PANTHER" id="PTHR19282:SF534">
    <property type="entry name" value="TETRASPANIN FAMILY-RELATED"/>
    <property type="match status" value="1"/>
</dbReference>
<comment type="similarity">
    <text evidence="2 6">Belongs to the tetraspanin (TM4SF) family.</text>
</comment>
<keyword evidence="4 6" id="KW-1133">Transmembrane helix</keyword>
<proteinExistence type="inferred from homology"/>
<reference evidence="8" key="1">
    <citation type="submission" date="2025-08" db="UniProtKB">
        <authorList>
            <consortium name="RefSeq"/>
        </authorList>
    </citation>
    <scope>IDENTIFICATION</scope>
    <source>
        <tissue evidence="8">Gonads</tissue>
    </source>
</reference>
<evidence type="ECO:0000256" key="3">
    <source>
        <dbReference type="ARBA" id="ARBA00022692"/>
    </source>
</evidence>
<feature type="transmembrane region" description="Helical" evidence="6">
    <location>
        <begin position="12"/>
        <end position="35"/>
    </location>
</feature>
<dbReference type="SUPFAM" id="SSF48652">
    <property type="entry name" value="Tetraspanin"/>
    <property type="match status" value="1"/>
</dbReference>
<keyword evidence="3 6" id="KW-0812">Transmembrane</keyword>
<dbReference type="PRINTS" id="PR00259">
    <property type="entry name" value="TMFOUR"/>
</dbReference>
<comment type="subcellular location">
    <subcellularLocation>
        <location evidence="1 6">Membrane</location>
        <topology evidence="1 6">Multi-pass membrane protein</topology>
    </subcellularLocation>
</comment>
<gene>
    <name evidence="8" type="primary">LOC106150624</name>
</gene>
<accession>A0A1S3GYZ5</accession>
<dbReference type="AlphaFoldDB" id="A0A1S3GYZ5"/>
<sequence length="234" mass="25347">MEFYSIAKGVLHFINTVFMLAGLGVFVLGALVKWYPDFLKSQLPEMLGSVGGPRFDLAAIFQDLATICLVIGAVLLAIGLTGFIGMCAKKQALLLLYAVVLTCIVLAESVVVIMMFVAEDQLISYVQNGMNTTIKDSFRGYNGGDAISIAWNFFQVQFSCCGVVNFRDFHNAPLWTATYVSDSATYSNIALPASCCHNATLFLNGTVHLTDINARNCFVISPGNSSYSEEVSSV</sequence>
<dbReference type="InterPro" id="IPR000301">
    <property type="entry name" value="Tetraspanin_animals"/>
</dbReference>
<dbReference type="CDD" id="cd03127">
    <property type="entry name" value="tetraspanin_LEL"/>
    <property type="match status" value="1"/>
</dbReference>
<evidence type="ECO:0000313" key="8">
    <source>
        <dbReference type="RefSeq" id="XP_013378983.1"/>
    </source>
</evidence>
<dbReference type="OrthoDB" id="6134317at2759"/>
<evidence type="ECO:0000256" key="1">
    <source>
        <dbReference type="ARBA" id="ARBA00004141"/>
    </source>
</evidence>
<dbReference type="SMR" id="A0A1S3GYZ5"/>
<evidence type="ECO:0000256" key="6">
    <source>
        <dbReference type="RuleBase" id="RU361218"/>
    </source>
</evidence>
<dbReference type="InterPro" id="IPR008952">
    <property type="entry name" value="Tetraspanin_EC2_sf"/>
</dbReference>
<dbReference type="InParanoid" id="A0A1S3GYZ5"/>
<feature type="transmembrane region" description="Helical" evidence="6">
    <location>
        <begin position="55"/>
        <end position="80"/>
    </location>
</feature>
<dbReference type="Gene3D" id="1.10.1450.10">
    <property type="entry name" value="Tetraspanin"/>
    <property type="match status" value="1"/>
</dbReference>
<dbReference type="PANTHER" id="PTHR19282">
    <property type="entry name" value="TETRASPANIN"/>
    <property type="match status" value="1"/>
</dbReference>
<protein>
    <recommendedName>
        <fullName evidence="6">Tetraspanin</fullName>
    </recommendedName>
</protein>
<organism evidence="7 8">
    <name type="scientific">Lingula anatina</name>
    <name type="common">Brachiopod</name>
    <name type="synonym">Lingula unguis</name>
    <dbReference type="NCBI Taxonomy" id="7574"/>
    <lineage>
        <taxon>Eukaryota</taxon>
        <taxon>Metazoa</taxon>
        <taxon>Spiralia</taxon>
        <taxon>Lophotrochozoa</taxon>
        <taxon>Brachiopoda</taxon>
        <taxon>Linguliformea</taxon>
        <taxon>Lingulata</taxon>
        <taxon>Lingulida</taxon>
        <taxon>Linguloidea</taxon>
        <taxon>Lingulidae</taxon>
        <taxon>Lingula</taxon>
    </lineage>
</organism>
<evidence type="ECO:0000256" key="2">
    <source>
        <dbReference type="ARBA" id="ARBA00006840"/>
    </source>
</evidence>
<keyword evidence="7" id="KW-1185">Reference proteome</keyword>
<evidence type="ECO:0000313" key="7">
    <source>
        <dbReference type="Proteomes" id="UP000085678"/>
    </source>
</evidence>
<feature type="transmembrane region" description="Helical" evidence="6">
    <location>
        <begin position="92"/>
        <end position="118"/>
    </location>
</feature>
<dbReference type="RefSeq" id="XP_013378983.1">
    <property type="nucleotide sequence ID" value="XM_013523529.1"/>
</dbReference>
<evidence type="ECO:0000256" key="4">
    <source>
        <dbReference type="ARBA" id="ARBA00022989"/>
    </source>
</evidence>